<accession>A0A2K8SIT4</accession>
<dbReference type="Proteomes" id="UP000232003">
    <property type="component" value="Chromosome"/>
</dbReference>
<dbReference type="AlphaFoldDB" id="A0A2K8SIT4"/>
<evidence type="ECO:0000313" key="1">
    <source>
        <dbReference type="EMBL" id="AUB35352.1"/>
    </source>
</evidence>
<name>A0A2K8SIT4_9NOSO</name>
<evidence type="ECO:0000313" key="2">
    <source>
        <dbReference type="Proteomes" id="UP000232003"/>
    </source>
</evidence>
<dbReference type="EMBL" id="CP024785">
    <property type="protein sequence ID" value="AUB35352.1"/>
    <property type="molecule type" value="Genomic_DNA"/>
</dbReference>
<proteinExistence type="predicted"/>
<sequence length="56" mass="6864">MHHYLYLNEVIAKRLEFFITKILRQSQRSQTRRKEILMKTLVAGRKRTKQNLYQDA</sequence>
<keyword evidence="2" id="KW-1185">Reference proteome</keyword>
<organism evidence="1 2">
    <name type="scientific">Nostoc flagelliforme CCNUN1</name>
    <dbReference type="NCBI Taxonomy" id="2038116"/>
    <lineage>
        <taxon>Bacteria</taxon>
        <taxon>Bacillati</taxon>
        <taxon>Cyanobacteriota</taxon>
        <taxon>Cyanophyceae</taxon>
        <taxon>Nostocales</taxon>
        <taxon>Nostocaceae</taxon>
        <taxon>Nostoc</taxon>
    </lineage>
</organism>
<dbReference type="KEGG" id="nfl:COO91_01230"/>
<reference evidence="1 2" key="1">
    <citation type="submission" date="2017-11" db="EMBL/GenBank/DDBJ databases">
        <title>Complete genome of a free-living desiccation-tolerant cyanobacterium and its photosynthetic adaptation to extreme terrestrial habitat.</title>
        <authorList>
            <person name="Shang J."/>
        </authorList>
    </citation>
    <scope>NUCLEOTIDE SEQUENCE [LARGE SCALE GENOMIC DNA]</scope>
    <source>
        <strain evidence="1 2">CCNUN1</strain>
    </source>
</reference>
<protein>
    <submittedName>
        <fullName evidence="1">Uncharacterized protein</fullName>
    </submittedName>
</protein>
<gene>
    <name evidence="1" type="ORF">COO91_01230</name>
</gene>